<dbReference type="EMBL" id="CAJVPL010005497">
    <property type="protein sequence ID" value="CAG8658692.1"/>
    <property type="molecule type" value="Genomic_DNA"/>
</dbReference>
<dbReference type="OrthoDB" id="2345504at2759"/>
<sequence>MAAADRQHIYQTIQTSLAHIPSYIGQESLDDYCNRIETAISYTDTMIADANTANANTFTDAHKADIYKSKMAGKYLPVPPQHAGNNINTPARFRTWLGDTYLQRTVGTHQSAIQRLFQETFKTDDNPETYKARIRQYLLGVPDNDANALGFLMAHLPSELFIWMEGVNPGRITAFFNSLKEL</sequence>
<name>A0A9N9H788_9GLOM</name>
<organism evidence="1 2">
    <name type="scientific">Ambispora gerdemannii</name>
    <dbReference type="NCBI Taxonomy" id="144530"/>
    <lineage>
        <taxon>Eukaryota</taxon>
        <taxon>Fungi</taxon>
        <taxon>Fungi incertae sedis</taxon>
        <taxon>Mucoromycota</taxon>
        <taxon>Glomeromycotina</taxon>
        <taxon>Glomeromycetes</taxon>
        <taxon>Archaeosporales</taxon>
        <taxon>Ambisporaceae</taxon>
        <taxon>Ambispora</taxon>
    </lineage>
</organism>
<proteinExistence type="predicted"/>
<gene>
    <name evidence="1" type="ORF">AGERDE_LOCUS11709</name>
</gene>
<keyword evidence="2" id="KW-1185">Reference proteome</keyword>
<evidence type="ECO:0000313" key="2">
    <source>
        <dbReference type="Proteomes" id="UP000789831"/>
    </source>
</evidence>
<dbReference type="AlphaFoldDB" id="A0A9N9H788"/>
<comment type="caution">
    <text evidence="1">The sequence shown here is derived from an EMBL/GenBank/DDBJ whole genome shotgun (WGS) entry which is preliminary data.</text>
</comment>
<dbReference type="Proteomes" id="UP000789831">
    <property type="component" value="Unassembled WGS sequence"/>
</dbReference>
<protein>
    <submittedName>
        <fullName evidence="1">1319_t:CDS:1</fullName>
    </submittedName>
</protein>
<reference evidence="1" key="1">
    <citation type="submission" date="2021-06" db="EMBL/GenBank/DDBJ databases">
        <authorList>
            <person name="Kallberg Y."/>
            <person name="Tangrot J."/>
            <person name="Rosling A."/>
        </authorList>
    </citation>
    <scope>NUCLEOTIDE SEQUENCE</scope>
    <source>
        <strain evidence="1">MT106</strain>
    </source>
</reference>
<accession>A0A9N9H788</accession>
<evidence type="ECO:0000313" key="1">
    <source>
        <dbReference type="EMBL" id="CAG8658692.1"/>
    </source>
</evidence>